<evidence type="ECO:0000313" key="2">
    <source>
        <dbReference type="Proteomes" id="UP001499854"/>
    </source>
</evidence>
<evidence type="ECO:0000313" key="1">
    <source>
        <dbReference type="EMBL" id="GAA1984271.1"/>
    </source>
</evidence>
<keyword evidence="2" id="KW-1185">Reference proteome</keyword>
<reference evidence="2" key="1">
    <citation type="journal article" date="2019" name="Int. J. Syst. Evol. Microbiol.">
        <title>The Global Catalogue of Microorganisms (GCM) 10K type strain sequencing project: providing services to taxonomists for standard genome sequencing and annotation.</title>
        <authorList>
            <consortium name="The Broad Institute Genomics Platform"/>
            <consortium name="The Broad Institute Genome Sequencing Center for Infectious Disease"/>
            <person name="Wu L."/>
            <person name="Ma J."/>
        </authorList>
    </citation>
    <scope>NUCLEOTIDE SEQUENCE [LARGE SCALE GENOMIC DNA]</scope>
    <source>
        <strain evidence="2">JCM 16013</strain>
    </source>
</reference>
<proteinExistence type="predicted"/>
<dbReference type="EMBL" id="BAAAQM010000032">
    <property type="protein sequence ID" value="GAA1984271.1"/>
    <property type="molecule type" value="Genomic_DNA"/>
</dbReference>
<protein>
    <submittedName>
        <fullName evidence="1">Uncharacterized protein</fullName>
    </submittedName>
</protein>
<organism evidence="1 2">
    <name type="scientific">Catenulispora subtropica</name>
    <dbReference type="NCBI Taxonomy" id="450798"/>
    <lineage>
        <taxon>Bacteria</taxon>
        <taxon>Bacillati</taxon>
        <taxon>Actinomycetota</taxon>
        <taxon>Actinomycetes</taxon>
        <taxon>Catenulisporales</taxon>
        <taxon>Catenulisporaceae</taxon>
        <taxon>Catenulispora</taxon>
    </lineage>
</organism>
<comment type="caution">
    <text evidence="1">The sequence shown here is derived from an EMBL/GenBank/DDBJ whole genome shotgun (WGS) entry which is preliminary data.</text>
</comment>
<gene>
    <name evidence="1" type="ORF">GCM10009838_52730</name>
</gene>
<sequence length="60" mass="6378">MDVNSNITGVCAEPGFHPEARYESKIDVNGADVEELPYAVGSPATTAPARRAEFPYVVPA</sequence>
<accession>A0ABP5DTH9</accession>
<dbReference type="RefSeq" id="WP_344659795.1">
    <property type="nucleotide sequence ID" value="NZ_BAAAQM010000032.1"/>
</dbReference>
<name>A0ABP5DTH9_9ACTN</name>
<dbReference type="Proteomes" id="UP001499854">
    <property type="component" value="Unassembled WGS sequence"/>
</dbReference>